<evidence type="ECO:0000313" key="1">
    <source>
        <dbReference type="EMBL" id="MDY6486699.1"/>
    </source>
</evidence>
<sequence length="132" mass="15286">MIALQIRTWELIKGKSKILDENDLQRIKQNTNELIEAFINNEDLAPQARAFSIKQLRKILEIIEYYQIYGNEGIFEIIEESIGHTFVDKSYQDFMKSEKSESWKEYLANLSQIVATSESVISIGTTLKNLLP</sequence>
<accession>A0AB35UVU1</accession>
<proteinExistence type="predicted"/>
<name>A0AB35UVU1_9GAMM</name>
<reference evidence="1 2" key="1">
    <citation type="submission" date="2023-11" db="EMBL/GenBank/DDBJ databases">
        <title>The common occurrence of Acinetobacte faecalis in cattle feces and its emended description.</title>
        <authorList>
            <person name="Kyselkova M."/>
            <person name="Xanthopoulou K."/>
            <person name="Shestivska V."/>
            <person name="Spanelova P."/>
            <person name="Maixnerova M."/>
            <person name="Higgins P.G."/>
            <person name="Nemec A."/>
        </authorList>
    </citation>
    <scope>NUCLEOTIDE SEQUENCE [LARGE SCALE GENOMIC DNA]</scope>
    <source>
        <strain evidence="1 2">ANC 7483</strain>
    </source>
</reference>
<dbReference type="AlphaFoldDB" id="A0AB35UVU1"/>
<organism evidence="1 2">
    <name type="scientific">Acinetobacter faecalis</name>
    <dbReference type="NCBI Taxonomy" id="2665161"/>
    <lineage>
        <taxon>Bacteria</taxon>
        <taxon>Pseudomonadati</taxon>
        <taxon>Pseudomonadota</taxon>
        <taxon>Gammaproteobacteria</taxon>
        <taxon>Moraxellales</taxon>
        <taxon>Moraxellaceae</taxon>
        <taxon>Acinetobacter</taxon>
    </lineage>
</organism>
<dbReference type="Proteomes" id="UP001278995">
    <property type="component" value="Unassembled WGS sequence"/>
</dbReference>
<dbReference type="EMBL" id="JAXHPL010000022">
    <property type="protein sequence ID" value="MDY6486699.1"/>
    <property type="molecule type" value="Genomic_DNA"/>
</dbReference>
<protein>
    <submittedName>
        <fullName evidence="1">Uncharacterized protein</fullName>
    </submittedName>
</protein>
<gene>
    <name evidence="1" type="ORF">SKM51_05730</name>
</gene>
<evidence type="ECO:0000313" key="2">
    <source>
        <dbReference type="Proteomes" id="UP001278995"/>
    </source>
</evidence>
<dbReference type="RefSeq" id="WP_311918116.1">
    <property type="nucleotide sequence ID" value="NZ_JAXHPJ010000033.1"/>
</dbReference>
<comment type="caution">
    <text evidence="1">The sequence shown here is derived from an EMBL/GenBank/DDBJ whole genome shotgun (WGS) entry which is preliminary data.</text>
</comment>